<evidence type="ECO:0000259" key="10">
    <source>
        <dbReference type="Pfam" id="PF02874"/>
    </source>
</evidence>
<evidence type="ECO:0000256" key="4">
    <source>
        <dbReference type="ARBA" id="ARBA00022781"/>
    </source>
</evidence>
<evidence type="ECO:0000313" key="12">
    <source>
        <dbReference type="EMBL" id="MBS8119095.1"/>
    </source>
</evidence>
<comment type="similarity">
    <text evidence="1 8">Belongs to the ATPase alpha/beta chains family.</text>
</comment>
<feature type="domain" description="ATP synthase A/B type C-terminal" evidence="11">
    <location>
        <begin position="357"/>
        <end position="457"/>
    </location>
</feature>
<dbReference type="CDD" id="cd01135">
    <property type="entry name" value="V_A-ATPase_B"/>
    <property type="match status" value="1"/>
</dbReference>
<dbReference type="PROSITE" id="PS00152">
    <property type="entry name" value="ATPASE_ALPHA_BETA"/>
    <property type="match status" value="1"/>
</dbReference>
<dbReference type="GO" id="GO:0046933">
    <property type="term" value="F:proton-transporting ATP synthase activity, rotational mechanism"/>
    <property type="evidence" value="ECO:0007669"/>
    <property type="project" value="UniProtKB-UniRule"/>
</dbReference>
<dbReference type="CDD" id="cd18112">
    <property type="entry name" value="ATP-synt_V_A-type_beta_C"/>
    <property type="match status" value="1"/>
</dbReference>
<dbReference type="GeneID" id="8926298"/>
<name>A0A8T5CLZ6_HALVO</name>
<dbReference type="SUPFAM" id="SSF47917">
    <property type="entry name" value="C-terminal domain of alpha and beta subunits of F1 ATP synthase"/>
    <property type="match status" value="1"/>
</dbReference>
<evidence type="ECO:0000313" key="15">
    <source>
        <dbReference type="EMBL" id="MBS8131842.1"/>
    </source>
</evidence>
<keyword evidence="4 8" id="KW-0375">Hydrogen ion transport</keyword>
<evidence type="ECO:0000313" key="16">
    <source>
        <dbReference type="Proteomes" id="UP000678484"/>
    </source>
</evidence>
<reference evidence="14" key="1">
    <citation type="journal article" date="2021" name="Nat. Microbiol.">
        <title>Cell division in the archaeon Haloferax volcanii relies on two FtsZ proteins with distinct functions in division ring assembly and constriction.</title>
        <authorList>
            <person name="Liao Y."/>
            <person name="Ithurbide S."/>
            <person name="Evenhuis C."/>
            <person name="Loewe J."/>
            <person name="Duggin I.G."/>
        </authorList>
    </citation>
    <scope>NUCLEOTIDE SEQUENCE</scope>
    <source>
        <strain evidence="12">H98</strain>
        <strain evidence="15">ID112 - delta_ftsZ1_delta_ftsZ2</strain>
        <strain evidence="13">ID76 - delta_ftsZ1</strain>
        <strain evidence="14">ID77 - delta_ftsZ2</strain>
    </source>
</reference>
<keyword evidence="7 8" id="KW-0066">ATP synthesis</keyword>
<dbReference type="InterPro" id="IPR000194">
    <property type="entry name" value="ATPase_F1/V1/A1_a/bsu_nucl-bd"/>
</dbReference>
<dbReference type="InterPro" id="IPR004100">
    <property type="entry name" value="ATPase_F1/V1/A1_a/bsu_N"/>
</dbReference>
<evidence type="ECO:0000256" key="2">
    <source>
        <dbReference type="ARBA" id="ARBA00022448"/>
    </source>
</evidence>
<evidence type="ECO:0000313" key="13">
    <source>
        <dbReference type="EMBL" id="MBS8124108.1"/>
    </source>
</evidence>
<evidence type="ECO:0000256" key="5">
    <source>
        <dbReference type="ARBA" id="ARBA00023065"/>
    </source>
</evidence>
<feature type="domain" description="ATPase F1/V1/A1 complex alpha/beta subunit nucleotide-binding" evidence="9">
    <location>
        <begin position="129"/>
        <end position="352"/>
    </location>
</feature>
<dbReference type="EMBL" id="JAERQX010000005">
    <property type="protein sequence ID" value="MBS8131842.1"/>
    <property type="molecule type" value="Genomic_DNA"/>
</dbReference>
<dbReference type="EMBL" id="JAERQV010000005">
    <property type="protein sequence ID" value="MBS8124108.1"/>
    <property type="molecule type" value="Genomic_DNA"/>
</dbReference>
<dbReference type="GO" id="GO:0042777">
    <property type="term" value="P:proton motive force-driven plasma membrane ATP synthesis"/>
    <property type="evidence" value="ECO:0007669"/>
    <property type="project" value="UniProtKB-UniRule"/>
</dbReference>
<dbReference type="CDD" id="cd18118">
    <property type="entry name" value="ATP-synt_V_A-type_beta_N"/>
    <property type="match status" value="1"/>
</dbReference>
<dbReference type="InterPro" id="IPR055190">
    <property type="entry name" value="ATP-synt_VA_C"/>
</dbReference>
<dbReference type="InterPro" id="IPR027417">
    <property type="entry name" value="P-loop_NTPase"/>
</dbReference>
<dbReference type="Proteomes" id="UP000676028">
    <property type="component" value="Unassembled WGS sequence"/>
</dbReference>
<keyword evidence="5 8" id="KW-0406">Ion transport</keyword>
<protein>
    <recommendedName>
        <fullName evidence="8">A-type ATP synthase subunit B</fullName>
    </recommendedName>
</protein>
<evidence type="ECO:0000256" key="6">
    <source>
        <dbReference type="ARBA" id="ARBA00023136"/>
    </source>
</evidence>
<comment type="subunit">
    <text evidence="8">Has multiple subunits with at least A(3), B(3), C, D, E, F, H, I and proteolipid K(x).</text>
</comment>
<dbReference type="NCBIfam" id="NF003235">
    <property type="entry name" value="PRK04196.1"/>
    <property type="match status" value="1"/>
</dbReference>
<dbReference type="Pfam" id="PF02874">
    <property type="entry name" value="ATP-synt_ab_N"/>
    <property type="match status" value="1"/>
</dbReference>
<dbReference type="Proteomes" id="UP000679789">
    <property type="component" value="Unassembled WGS sequence"/>
</dbReference>
<dbReference type="Pfam" id="PF00006">
    <property type="entry name" value="ATP-synt_ab"/>
    <property type="match status" value="1"/>
</dbReference>
<gene>
    <name evidence="8" type="primary">atpB</name>
    <name evidence="12" type="ORF">JK351_07970</name>
    <name evidence="15" type="ORF">JK352_07975</name>
    <name evidence="14" type="ORF">JK353_07980</name>
    <name evidence="13" type="ORF">JK354_07975</name>
</gene>
<keyword evidence="6 8" id="KW-0472">Membrane</keyword>
<dbReference type="RefSeq" id="WP_004044606.1">
    <property type="nucleotide sequence ID" value="NZ_JAERQU010000005.1"/>
</dbReference>
<dbReference type="EMBL" id="JAERQU010000005">
    <property type="protein sequence ID" value="MBS8119095.1"/>
    <property type="molecule type" value="Genomic_DNA"/>
</dbReference>
<dbReference type="SUPFAM" id="SSF52540">
    <property type="entry name" value="P-loop containing nucleoside triphosphate hydrolases"/>
    <property type="match status" value="1"/>
</dbReference>
<dbReference type="Proteomes" id="UP000678484">
    <property type="component" value="Unassembled WGS sequence"/>
</dbReference>
<evidence type="ECO:0000256" key="3">
    <source>
        <dbReference type="ARBA" id="ARBA00022475"/>
    </source>
</evidence>
<feature type="domain" description="ATPase F1/V1/A1 complex alpha/beta subunit N-terminal" evidence="10">
    <location>
        <begin position="7"/>
        <end position="72"/>
    </location>
</feature>
<keyword evidence="3 8" id="KW-1003">Cell membrane</keyword>
<dbReference type="NCBIfam" id="TIGR01041">
    <property type="entry name" value="ATP_syn_B_arch"/>
    <property type="match status" value="1"/>
</dbReference>
<dbReference type="PIRSF" id="PIRSF039114">
    <property type="entry name" value="V-ATPsynth_beta/V-ATPase_B"/>
    <property type="match status" value="1"/>
</dbReference>
<dbReference type="EMBL" id="JAERQW010000005">
    <property type="protein sequence ID" value="MBS8127977.1"/>
    <property type="molecule type" value="Genomic_DNA"/>
</dbReference>
<dbReference type="Proteomes" id="UP000679371">
    <property type="component" value="Unassembled WGS sequence"/>
</dbReference>
<comment type="function">
    <text evidence="8">Component of the A-type ATP synthase that produces ATP from ADP in the presence of a proton gradient across the membrane. The B chain is a regulatory subunit.</text>
</comment>
<dbReference type="SMR" id="A0A8T5CLZ6"/>
<dbReference type="PANTHER" id="PTHR43389">
    <property type="entry name" value="V-TYPE PROTON ATPASE SUBUNIT B"/>
    <property type="match status" value="1"/>
</dbReference>
<dbReference type="GO" id="GO:0005524">
    <property type="term" value="F:ATP binding"/>
    <property type="evidence" value="ECO:0007669"/>
    <property type="project" value="UniProtKB-UniRule"/>
</dbReference>
<comment type="subcellular location">
    <subcellularLocation>
        <location evidence="8">Cell membrane</location>
        <topology evidence="8">Peripheral membrane protein</topology>
    </subcellularLocation>
</comment>
<keyword evidence="2 8" id="KW-0813">Transport</keyword>
<evidence type="ECO:0000313" key="14">
    <source>
        <dbReference type="EMBL" id="MBS8127977.1"/>
    </source>
</evidence>
<dbReference type="InterPro" id="IPR020003">
    <property type="entry name" value="ATPase_a/bsu_AS"/>
</dbReference>
<proteinExistence type="inferred from homology"/>
<dbReference type="PANTHER" id="PTHR43389:SF4">
    <property type="entry name" value="V-TYPE PROTON ATPASE SUBUNIT B"/>
    <property type="match status" value="1"/>
</dbReference>
<accession>A0A8T5CLZ6</accession>
<organism evidence="14 16">
    <name type="scientific">Haloferax volcanii</name>
    <name type="common">Halobacterium volcanii</name>
    <dbReference type="NCBI Taxonomy" id="2246"/>
    <lineage>
        <taxon>Archaea</taxon>
        <taxon>Methanobacteriati</taxon>
        <taxon>Methanobacteriota</taxon>
        <taxon>Stenosarchaea group</taxon>
        <taxon>Halobacteria</taxon>
        <taxon>Halobacteriales</taxon>
        <taxon>Haloferacaceae</taxon>
        <taxon>Haloferax</taxon>
    </lineage>
</organism>
<evidence type="ECO:0000256" key="8">
    <source>
        <dbReference type="HAMAP-Rule" id="MF_00310"/>
    </source>
</evidence>
<comment type="caution">
    <text evidence="14">The sequence shown here is derived from an EMBL/GenBank/DDBJ whole genome shotgun (WGS) entry which is preliminary data.</text>
</comment>
<evidence type="ECO:0000256" key="7">
    <source>
        <dbReference type="ARBA" id="ARBA00023310"/>
    </source>
</evidence>
<dbReference type="Pfam" id="PF22919">
    <property type="entry name" value="ATP-synt_VA_C"/>
    <property type="match status" value="1"/>
</dbReference>
<dbReference type="HAMAP" id="MF_00310">
    <property type="entry name" value="ATP_synth_B_arch"/>
    <property type="match status" value="1"/>
</dbReference>
<sequence>MKEYQTITEISGPLVFAEVDEPIGYDEIVEIETPQGETKRGQVLESSEGLVAIQVFEGTSGIDRNASVRFLGETLKMPVTEDLLGRVLDGSGQPIDGGPEIVPDERRDIVGAAINPYSREYPEEFIQTGVSAIDGMNTLVRGQKLPIFSASGLPHNDLALQIARQATVPEDEESGEESEFAVVFGAMGITQEEANEFMEDFERTGALERSVVFTNLADDPAVERTVTPRLALTTAEYLAFDKDYHVLVILTDMTNYCEALREIGAAREEVPGRRGYPGYMYTDLAQLYERAGRIQGRDGSVTQIPILTMPGDDDTHPIPDLTGYITEGQIYIDRDLNSQGIRPPINPLPSLSRLMDDGIGEGLTREDHADVSDQMYAAYAEGEDLRDLVNIVGREALSERDNKYLDFAERFEAEFVNQGFDTDRSIEDTLDIGWDLLSTLPKSELNRIDEELIEDYYEDDAESVEAEA</sequence>
<dbReference type="Gene3D" id="3.40.50.12240">
    <property type="match status" value="1"/>
</dbReference>
<dbReference type="GO" id="GO:0033178">
    <property type="term" value="C:proton-transporting two-sector ATPase complex, catalytic domain"/>
    <property type="evidence" value="ECO:0007669"/>
    <property type="project" value="InterPro"/>
</dbReference>
<evidence type="ECO:0000259" key="9">
    <source>
        <dbReference type="Pfam" id="PF00006"/>
    </source>
</evidence>
<dbReference type="AlphaFoldDB" id="A0A8T5CLZ6"/>
<dbReference type="InterPro" id="IPR022879">
    <property type="entry name" value="V-ATPase_su_B/beta"/>
</dbReference>
<dbReference type="OMA" id="EGFKIKP"/>
<evidence type="ECO:0000256" key="1">
    <source>
        <dbReference type="ARBA" id="ARBA00008936"/>
    </source>
</evidence>
<evidence type="ECO:0000259" key="11">
    <source>
        <dbReference type="Pfam" id="PF22919"/>
    </source>
</evidence>
<dbReference type="GO" id="GO:0005886">
    <property type="term" value="C:plasma membrane"/>
    <property type="evidence" value="ECO:0007669"/>
    <property type="project" value="UniProtKB-SubCell"/>
</dbReference>
<dbReference type="InterPro" id="IPR005724">
    <property type="entry name" value="ATPase_A1-cplx_bsu"/>
</dbReference>